<organism evidence="2 3">
    <name type="scientific">Limnobaculum zhutongyuii</name>
    <dbReference type="NCBI Taxonomy" id="2498113"/>
    <lineage>
        <taxon>Bacteria</taxon>
        <taxon>Pseudomonadati</taxon>
        <taxon>Pseudomonadota</taxon>
        <taxon>Gammaproteobacteria</taxon>
        <taxon>Enterobacterales</taxon>
        <taxon>Budviciaceae</taxon>
        <taxon>Limnobaculum</taxon>
    </lineage>
</organism>
<reference evidence="2 3" key="1">
    <citation type="submission" date="2019-03" db="EMBL/GenBank/DDBJ databases">
        <title>Pragia sp. nov. isolated from the gut tract of Carduelis flavirostris.</title>
        <authorList>
            <person name="Ge Y."/>
        </authorList>
    </citation>
    <scope>NUCLEOTIDE SEQUENCE [LARGE SCALE GENOMIC DNA]</scope>
    <source>
        <strain evidence="2 3">CF-458</strain>
    </source>
</reference>
<name>A0A411WHW4_9GAMM</name>
<dbReference type="InterPro" id="IPR018711">
    <property type="entry name" value="NAGPA"/>
</dbReference>
<evidence type="ECO:0000259" key="1">
    <source>
        <dbReference type="Pfam" id="PF09992"/>
    </source>
</evidence>
<dbReference type="EMBL" id="CP034752">
    <property type="protein sequence ID" value="QBH95845.1"/>
    <property type="molecule type" value="Genomic_DNA"/>
</dbReference>
<accession>A0A411WHW4</accession>
<dbReference type="AlphaFoldDB" id="A0A411WHW4"/>
<keyword evidence="3" id="KW-1185">Reference proteome</keyword>
<protein>
    <recommendedName>
        <fullName evidence="1">Phosphodiester glycosidase domain-containing protein</fullName>
    </recommendedName>
</protein>
<feature type="domain" description="Phosphodiester glycosidase" evidence="1">
    <location>
        <begin position="100"/>
        <end position="245"/>
    </location>
</feature>
<evidence type="ECO:0000313" key="3">
    <source>
        <dbReference type="Proteomes" id="UP000293154"/>
    </source>
</evidence>
<dbReference type="Pfam" id="PF09992">
    <property type="entry name" value="NAGPA"/>
    <property type="match status" value="1"/>
</dbReference>
<gene>
    <name evidence="2" type="ORF">EKN56_05170</name>
</gene>
<dbReference type="OrthoDB" id="5515706at2"/>
<sequence>MPASNKLSRIMQQDIVTEFRCGAPKLRLQVGLQYKLIQTLVAGMLLAITHVVRAGSDSVMSTYTPDLKTEIIRMYWLKEDGTPYKTINNLLDTQGKSRKIHMVINGGIYSKSYQPEGLYIEKGKVLSKLNRQKGKGNFFIRPGGVFSVRNGVARIDTLEKFRLTPVADFAVQSGPLLINKGVVNNKFSNASESRKIRHGVGITDQGKVVFLLSNQAMSFYDFTHYARDQLKIKDLLYLDGSISKMYTPESPVYYQPYPYVTMITVEAK</sequence>
<dbReference type="KEGG" id="prag:EKN56_05170"/>
<evidence type="ECO:0000313" key="2">
    <source>
        <dbReference type="EMBL" id="QBH95845.1"/>
    </source>
</evidence>
<proteinExistence type="predicted"/>
<dbReference type="Proteomes" id="UP000293154">
    <property type="component" value="Chromosome"/>
</dbReference>